<dbReference type="InterPro" id="IPR018163">
    <property type="entry name" value="Thr/Ala-tRNA-synth_IIc_edit"/>
</dbReference>
<dbReference type="Gene3D" id="3.30.930.10">
    <property type="entry name" value="Bira Bifunctional Protein, Domain 2"/>
    <property type="match status" value="1"/>
</dbReference>
<dbReference type="PANTHER" id="PTHR11451:SF44">
    <property type="entry name" value="THREONINE--TRNA LIGASE, CHLOROPLASTIC_MITOCHONDRIAL 2"/>
    <property type="match status" value="1"/>
</dbReference>
<accession>A0A9D1JWS2</accession>
<dbReference type="CDD" id="cd00860">
    <property type="entry name" value="ThrRS_anticodon"/>
    <property type="match status" value="1"/>
</dbReference>
<evidence type="ECO:0000256" key="6">
    <source>
        <dbReference type="ARBA" id="ARBA00022741"/>
    </source>
</evidence>
<keyword evidence="5 13" id="KW-0479">Metal-binding</keyword>
<reference evidence="15" key="1">
    <citation type="submission" date="2020-10" db="EMBL/GenBank/DDBJ databases">
        <authorList>
            <person name="Gilroy R."/>
        </authorList>
    </citation>
    <scope>NUCLEOTIDE SEQUENCE</scope>
    <source>
        <strain evidence="15">ChiGjej3B3-5194</strain>
    </source>
</reference>
<keyword evidence="6 13" id="KW-0547">Nucleotide-binding</keyword>
<comment type="similarity">
    <text evidence="1 13">Belongs to the class-II aminoacyl-tRNA synthetase family.</text>
</comment>
<dbReference type="GO" id="GO:0006435">
    <property type="term" value="P:threonyl-tRNA aminoacylation"/>
    <property type="evidence" value="ECO:0007669"/>
    <property type="project" value="UniProtKB-UniRule"/>
</dbReference>
<dbReference type="PRINTS" id="PR01047">
    <property type="entry name" value="TRNASYNTHTHR"/>
</dbReference>
<keyword evidence="8 13" id="KW-0067">ATP-binding</keyword>
<keyword evidence="4 13" id="KW-0436">Ligase</keyword>
<sequence>MSYPIETIRHSLAHVMAAAVQKLYPDVKFAGGPAIENGFYYDFDTEHRFSEDDFAKIEKEMRDLIKSNGRFEQRFVSLDEAKQIFANQPYKMEWLNEYDAAGEQLSVYTFRDFVDLCRGPHVESSRDLPRDGFKIRNVAGAYWKGDAKNKILQRIYVDAFASKEELDEFLKMQEEAAARDNRKLGKDMDLFHFEPDYAPGAVFWHDHGYKIYRKLIEYIRHRQELAGYQEISTPSVMDRSLWERSGHWAKYGEHNYSGKTQDGKTFCVKPMSCPGGMLVFGQGIKSYKDLPMYLAEFGKVNRYEAAGGLSGLMRVREFTQDDAHIFCTEEQLEAEVVKILRFIKDIYAKFGFDKISMKLATRKDSEFRIGSDEIWDKAEGALKHALDANGIEYEIAPGDAAFYGPKIDNYLKDALGRTWQCGTVQLDMNLPERFDLSYIGEDGEKHRPIMLHRAMLGSIERFMGILLESTGGNLPLWLSPEPVVVTPISEKFREYAVDVVDALRAAGVYARADLRDEKVNYKIRELSLAKTPIIAVVGEKESADRSVTLRRLGVEKQETVSLDDFVAQMRDAVKMPN</sequence>
<evidence type="ECO:0000256" key="4">
    <source>
        <dbReference type="ARBA" id="ARBA00022598"/>
    </source>
</evidence>
<feature type="binding site" evidence="13">
    <location>
        <position position="273"/>
    </location>
    <ligand>
        <name>Zn(2+)</name>
        <dbReference type="ChEBI" id="CHEBI:29105"/>
        <note>catalytic</note>
    </ligand>
</feature>
<dbReference type="SMART" id="SM00863">
    <property type="entry name" value="tRNA_SAD"/>
    <property type="match status" value="1"/>
</dbReference>
<comment type="subcellular location">
    <subcellularLocation>
        <location evidence="13">Cytoplasm</location>
    </subcellularLocation>
</comment>
<feature type="domain" description="Aminoacyl-transfer RNA synthetases class-II family profile" evidence="14">
    <location>
        <begin position="200"/>
        <end position="475"/>
    </location>
</feature>
<dbReference type="EMBL" id="DVJI01000013">
    <property type="protein sequence ID" value="HIS71243.1"/>
    <property type="molecule type" value="Genomic_DNA"/>
</dbReference>
<comment type="subunit">
    <text evidence="13">Homodimer.</text>
</comment>
<dbReference type="FunFam" id="3.30.930.10:FF:000002">
    <property type="entry name" value="Threonine--tRNA ligase"/>
    <property type="match status" value="1"/>
</dbReference>
<dbReference type="FunFam" id="3.30.980.10:FF:000005">
    <property type="entry name" value="Threonyl-tRNA synthetase, mitochondrial"/>
    <property type="match status" value="1"/>
</dbReference>
<organism evidence="15 16">
    <name type="scientific">Candidatus Enterousia intestinigallinarum</name>
    <dbReference type="NCBI Taxonomy" id="2840790"/>
    <lineage>
        <taxon>Bacteria</taxon>
        <taxon>Pseudomonadati</taxon>
        <taxon>Pseudomonadota</taxon>
        <taxon>Alphaproteobacteria</taxon>
        <taxon>Candidatus Enterousia</taxon>
    </lineage>
</organism>
<evidence type="ECO:0000256" key="13">
    <source>
        <dbReference type="HAMAP-Rule" id="MF_00184"/>
    </source>
</evidence>
<comment type="catalytic activity">
    <reaction evidence="12 13">
        <text>tRNA(Thr) + L-threonine + ATP = L-threonyl-tRNA(Thr) + AMP + diphosphate + H(+)</text>
        <dbReference type="Rhea" id="RHEA:24624"/>
        <dbReference type="Rhea" id="RHEA-COMP:9670"/>
        <dbReference type="Rhea" id="RHEA-COMP:9704"/>
        <dbReference type="ChEBI" id="CHEBI:15378"/>
        <dbReference type="ChEBI" id="CHEBI:30616"/>
        <dbReference type="ChEBI" id="CHEBI:33019"/>
        <dbReference type="ChEBI" id="CHEBI:57926"/>
        <dbReference type="ChEBI" id="CHEBI:78442"/>
        <dbReference type="ChEBI" id="CHEBI:78534"/>
        <dbReference type="ChEBI" id="CHEBI:456215"/>
        <dbReference type="EC" id="6.1.1.3"/>
    </reaction>
</comment>
<keyword evidence="11 13" id="KW-0030">Aminoacyl-tRNA synthetase</keyword>
<dbReference type="InterPro" id="IPR002320">
    <property type="entry name" value="Thr-tRNA-ligase_IIa"/>
</dbReference>
<comment type="cofactor">
    <cofactor evidence="13">
        <name>Zn(2+)</name>
        <dbReference type="ChEBI" id="CHEBI:29105"/>
    </cofactor>
    <text evidence="13">Binds 1 zinc ion per subunit.</text>
</comment>
<dbReference type="Gene3D" id="3.40.50.800">
    <property type="entry name" value="Anticodon-binding domain"/>
    <property type="match status" value="1"/>
</dbReference>
<reference evidence="15" key="2">
    <citation type="journal article" date="2021" name="PeerJ">
        <title>Extensive microbial diversity within the chicken gut microbiome revealed by metagenomics and culture.</title>
        <authorList>
            <person name="Gilroy R."/>
            <person name="Ravi A."/>
            <person name="Getino M."/>
            <person name="Pursley I."/>
            <person name="Horton D.L."/>
            <person name="Alikhan N.F."/>
            <person name="Baker D."/>
            <person name="Gharbi K."/>
            <person name="Hall N."/>
            <person name="Watson M."/>
            <person name="Adriaenssens E.M."/>
            <person name="Foster-Nyarko E."/>
            <person name="Jarju S."/>
            <person name="Secka A."/>
            <person name="Antonio M."/>
            <person name="Oren A."/>
            <person name="Chaudhuri R.R."/>
            <person name="La Ragione R."/>
            <person name="Hildebrand F."/>
            <person name="Pallen M.J."/>
        </authorList>
    </citation>
    <scope>NUCLEOTIDE SEQUENCE</scope>
    <source>
        <strain evidence="15">ChiGjej3B3-5194</strain>
    </source>
</reference>
<dbReference type="PANTHER" id="PTHR11451">
    <property type="entry name" value="THREONINE-TRNA LIGASE"/>
    <property type="match status" value="1"/>
</dbReference>
<keyword evidence="10 13" id="KW-0648">Protein biosynthesis</keyword>
<gene>
    <name evidence="13 15" type="primary">thrS</name>
    <name evidence="15" type="ORF">IAD02_04655</name>
</gene>
<dbReference type="InterPro" id="IPR045864">
    <property type="entry name" value="aa-tRNA-synth_II/BPL/LPL"/>
</dbReference>
<evidence type="ECO:0000256" key="5">
    <source>
        <dbReference type="ARBA" id="ARBA00022723"/>
    </source>
</evidence>
<name>A0A9D1JWS2_9PROT</name>
<dbReference type="PROSITE" id="PS50862">
    <property type="entry name" value="AA_TRNA_LIGASE_II"/>
    <property type="match status" value="1"/>
</dbReference>
<dbReference type="SUPFAM" id="SSF52954">
    <property type="entry name" value="Class II aaRS ABD-related"/>
    <property type="match status" value="1"/>
</dbReference>
<dbReference type="EC" id="6.1.1.3" evidence="13"/>
<keyword evidence="2 13" id="KW-0963">Cytoplasm</keyword>
<dbReference type="Pfam" id="PF03129">
    <property type="entry name" value="HGTP_anticodon"/>
    <property type="match status" value="1"/>
</dbReference>
<evidence type="ECO:0000256" key="3">
    <source>
        <dbReference type="ARBA" id="ARBA00022555"/>
    </source>
</evidence>
<dbReference type="GO" id="GO:0046872">
    <property type="term" value="F:metal ion binding"/>
    <property type="evidence" value="ECO:0007669"/>
    <property type="project" value="UniProtKB-KW"/>
</dbReference>
<dbReference type="AlphaFoldDB" id="A0A9D1JWS2"/>
<dbReference type="NCBIfam" id="TIGR00418">
    <property type="entry name" value="thrS"/>
    <property type="match status" value="1"/>
</dbReference>
<dbReference type="HAMAP" id="MF_00184">
    <property type="entry name" value="Thr_tRNA_synth"/>
    <property type="match status" value="1"/>
</dbReference>
<comment type="caution">
    <text evidence="13">Lacks conserved residue(s) required for the propagation of feature annotation.</text>
</comment>
<dbReference type="InterPro" id="IPR012947">
    <property type="entry name" value="tRNA_SAD"/>
</dbReference>
<evidence type="ECO:0000256" key="11">
    <source>
        <dbReference type="ARBA" id="ARBA00023146"/>
    </source>
</evidence>
<evidence type="ECO:0000256" key="1">
    <source>
        <dbReference type="ARBA" id="ARBA00008226"/>
    </source>
</evidence>
<feature type="binding site" evidence="13">
    <location>
        <position position="452"/>
    </location>
    <ligand>
        <name>Zn(2+)</name>
        <dbReference type="ChEBI" id="CHEBI:29105"/>
        <note>catalytic</note>
    </ligand>
</feature>
<dbReference type="SUPFAM" id="SSF55186">
    <property type="entry name" value="ThrRS/AlaRS common domain"/>
    <property type="match status" value="1"/>
</dbReference>
<comment type="caution">
    <text evidence="15">The sequence shown here is derived from an EMBL/GenBank/DDBJ whole genome shotgun (WGS) entry which is preliminary data.</text>
</comment>
<dbReference type="GO" id="GO:0005524">
    <property type="term" value="F:ATP binding"/>
    <property type="evidence" value="ECO:0007669"/>
    <property type="project" value="UniProtKB-UniRule"/>
</dbReference>
<keyword evidence="3 13" id="KW-0820">tRNA-binding</keyword>
<dbReference type="GO" id="GO:0005737">
    <property type="term" value="C:cytoplasm"/>
    <property type="evidence" value="ECO:0007669"/>
    <property type="project" value="UniProtKB-SubCell"/>
</dbReference>
<evidence type="ECO:0000256" key="7">
    <source>
        <dbReference type="ARBA" id="ARBA00022833"/>
    </source>
</evidence>
<evidence type="ECO:0000256" key="9">
    <source>
        <dbReference type="ARBA" id="ARBA00022884"/>
    </source>
</evidence>
<evidence type="ECO:0000313" key="15">
    <source>
        <dbReference type="EMBL" id="HIS71243.1"/>
    </source>
</evidence>
<dbReference type="InterPro" id="IPR033728">
    <property type="entry name" value="ThrRS_core"/>
</dbReference>
<protein>
    <recommendedName>
        <fullName evidence="13">Threonine--tRNA ligase</fullName>
        <ecNumber evidence="13">6.1.1.3</ecNumber>
    </recommendedName>
    <alternativeName>
        <fullName evidence="13">Threonyl-tRNA synthetase</fullName>
        <shortName evidence="13">ThrRS</shortName>
    </alternativeName>
</protein>
<dbReference type="InterPro" id="IPR002314">
    <property type="entry name" value="aa-tRNA-synt_IIb"/>
</dbReference>
<dbReference type="Gene3D" id="3.30.54.20">
    <property type="match status" value="1"/>
</dbReference>
<dbReference type="Gene3D" id="3.30.980.10">
    <property type="entry name" value="Threonyl-trna Synthetase, Chain A, domain 2"/>
    <property type="match status" value="1"/>
</dbReference>
<evidence type="ECO:0000313" key="16">
    <source>
        <dbReference type="Proteomes" id="UP000886742"/>
    </source>
</evidence>
<proteinExistence type="inferred from homology"/>
<evidence type="ECO:0000256" key="8">
    <source>
        <dbReference type="ARBA" id="ARBA00022840"/>
    </source>
</evidence>
<dbReference type="GO" id="GO:0000049">
    <property type="term" value="F:tRNA binding"/>
    <property type="evidence" value="ECO:0007669"/>
    <property type="project" value="UniProtKB-KW"/>
</dbReference>
<dbReference type="InterPro" id="IPR036621">
    <property type="entry name" value="Anticodon-bd_dom_sf"/>
</dbReference>
<dbReference type="SUPFAM" id="SSF55681">
    <property type="entry name" value="Class II aaRS and biotin synthetases"/>
    <property type="match status" value="1"/>
</dbReference>
<dbReference type="InterPro" id="IPR004154">
    <property type="entry name" value="Anticodon-bd"/>
</dbReference>
<feature type="binding site" evidence="13">
    <location>
        <position position="324"/>
    </location>
    <ligand>
        <name>Zn(2+)</name>
        <dbReference type="ChEBI" id="CHEBI:29105"/>
        <note>catalytic</note>
    </ligand>
</feature>
<dbReference type="InterPro" id="IPR047246">
    <property type="entry name" value="ThrRS_anticodon"/>
</dbReference>
<keyword evidence="7 13" id="KW-0862">Zinc</keyword>
<keyword evidence="9 13" id="KW-0694">RNA-binding</keyword>
<evidence type="ECO:0000256" key="2">
    <source>
        <dbReference type="ARBA" id="ARBA00022490"/>
    </source>
</evidence>
<evidence type="ECO:0000256" key="12">
    <source>
        <dbReference type="ARBA" id="ARBA00049515"/>
    </source>
</evidence>
<dbReference type="GO" id="GO:0004829">
    <property type="term" value="F:threonine-tRNA ligase activity"/>
    <property type="evidence" value="ECO:0007669"/>
    <property type="project" value="UniProtKB-UniRule"/>
</dbReference>
<evidence type="ECO:0000256" key="10">
    <source>
        <dbReference type="ARBA" id="ARBA00022917"/>
    </source>
</evidence>
<dbReference type="CDD" id="cd00771">
    <property type="entry name" value="ThrRS_core"/>
    <property type="match status" value="1"/>
</dbReference>
<dbReference type="Pfam" id="PF00587">
    <property type="entry name" value="tRNA-synt_2b"/>
    <property type="match status" value="1"/>
</dbReference>
<dbReference type="Pfam" id="PF07973">
    <property type="entry name" value="tRNA_SAD"/>
    <property type="match status" value="1"/>
</dbReference>
<evidence type="ECO:0000259" key="14">
    <source>
        <dbReference type="PROSITE" id="PS50862"/>
    </source>
</evidence>
<dbReference type="Proteomes" id="UP000886742">
    <property type="component" value="Unassembled WGS sequence"/>
</dbReference>
<dbReference type="InterPro" id="IPR006195">
    <property type="entry name" value="aa-tRNA-synth_II"/>
</dbReference>